<accession>A0ACA9LJ92</accession>
<feature type="non-terminal residue" evidence="1">
    <location>
        <position position="911"/>
    </location>
</feature>
<sequence length="911" mass="108017">MNDEDKNLHTIVEIKDEPHNGKKIEGLLLSPNYTYAATWSEEDKSICGWKFNDPLFEFDRSISVNKICEDLNLKTSTTSEKSDNGRIVIVDHKKENKIIKLIMSYLDEPIENYWHGNCMFYDNGDFVLEAFTPRNYIPNNLKFSVKNLSNDSWKINNSIFIEPANFAWNYLINTNETFILLDTYGALTQWKLDKLLFEKKYQLGLNRNLTRFNVINMISIYNEEKTLIVVFFEVEASYSSDIIISVYLTENSLLLSQCEYKKESDLIYIEFISFDEGERLLLFFENDGLEIRDPYNLEQYKYYKDYKPTASSFFKELSNSDEDTEKFKKSKNKKIYAVSDRQILVQDISKKQWIKYLREKLRDYSKIRALPRKAQIEDFLQNVLKEIDENDKNDIDSNIDEEEQTYESKNLLVKWIVIQDNKFNVVVEAKKAMKFDSTEEDWEHVDKRGIYSKYLSDSKQRFVYRCKLLDNGDLAMITSIGLIILTIKPKDKIKDKIKLRYYRGSGFPFNQIYINYIKKKRRDKLDNEDINKYKLFIVNRENIQQLFNEIKNRSLLWPDFKTITAYHEDKNLRIIDRTNVNPFQELITDYINDKMTLSLYGQKLLNRFLKNNNYTMTERLMTQLYTICINKKAEEGKDINLLANIKLLDIVTFKINELSVKYPDLLKQFLSNTSLIPLSTNKDIAIENSSSKLHLQSHGNYSHPYNTSFINKIITRFQTNIQLFYDKMELEKMPFVALWWSGQALINFKWNAYGKYYFLAICTFYSIFMVCFLIVATIGNELSKSTQEQLLIATIILGALHLFFEFRLFIYFPSYWIRNPWNCYLNDSNNPWNLVTTYYSVSQNGSISATLTELPNTSTNIFYKFNRDELHKIIKRVQKFKWDYKNDEMPFISDALKKLVNIKPENEEKHI</sequence>
<keyword evidence="2" id="KW-1185">Reference proteome</keyword>
<dbReference type="EMBL" id="CAJVPU010004205">
    <property type="protein sequence ID" value="CAG8529454.1"/>
    <property type="molecule type" value="Genomic_DNA"/>
</dbReference>
<protein>
    <submittedName>
        <fullName evidence="1">3434_t:CDS:1</fullName>
    </submittedName>
</protein>
<name>A0ACA9LJ92_9GLOM</name>
<evidence type="ECO:0000313" key="1">
    <source>
        <dbReference type="EMBL" id="CAG8529454.1"/>
    </source>
</evidence>
<proteinExistence type="predicted"/>
<gene>
    <name evidence="1" type="ORF">DHETER_LOCUS4297</name>
</gene>
<reference evidence="1" key="1">
    <citation type="submission" date="2021-06" db="EMBL/GenBank/DDBJ databases">
        <authorList>
            <person name="Kallberg Y."/>
            <person name="Tangrot J."/>
            <person name="Rosling A."/>
        </authorList>
    </citation>
    <scope>NUCLEOTIDE SEQUENCE</scope>
    <source>
        <strain evidence="1">IL203A</strain>
    </source>
</reference>
<organism evidence="1 2">
    <name type="scientific">Dentiscutata heterogama</name>
    <dbReference type="NCBI Taxonomy" id="1316150"/>
    <lineage>
        <taxon>Eukaryota</taxon>
        <taxon>Fungi</taxon>
        <taxon>Fungi incertae sedis</taxon>
        <taxon>Mucoromycota</taxon>
        <taxon>Glomeromycotina</taxon>
        <taxon>Glomeromycetes</taxon>
        <taxon>Diversisporales</taxon>
        <taxon>Gigasporaceae</taxon>
        <taxon>Dentiscutata</taxon>
    </lineage>
</organism>
<dbReference type="Proteomes" id="UP000789702">
    <property type="component" value="Unassembled WGS sequence"/>
</dbReference>
<evidence type="ECO:0000313" key="2">
    <source>
        <dbReference type="Proteomes" id="UP000789702"/>
    </source>
</evidence>
<comment type="caution">
    <text evidence="1">The sequence shown here is derived from an EMBL/GenBank/DDBJ whole genome shotgun (WGS) entry which is preliminary data.</text>
</comment>